<feature type="compositionally biased region" description="Acidic residues" evidence="1">
    <location>
        <begin position="245"/>
        <end position="255"/>
    </location>
</feature>
<evidence type="ECO:0000313" key="4">
    <source>
        <dbReference type="Proteomes" id="UP000790347"/>
    </source>
</evidence>
<sequence>MNSVLMNGRQTRQRIKKLIENYDKKIHDDHHHDDDAMATFGLNYFHPEQRTKMMKILLKYSIQIDELIVDIDLVEKNASWLNDIFLLNKRIINHIELLESIDLPIGDDKCDELCIDFRNQMLMRLTKLQRKMIWTFVKFLKHIIDTKLERNQLTNQTLLNNVVEYLDNVLQERIRPNFEFIIDIWNQIFDNDDSELNESNHDDSKMSELSDCYISASSSPSLDSIMNYDDNDDEREFSQKFSWPSEDDGMDFEYF</sequence>
<dbReference type="AlphaFoldDB" id="A0A922L4Y2"/>
<dbReference type="EMBL" id="SDOV01000007">
    <property type="protein sequence ID" value="KAH7638654.1"/>
    <property type="molecule type" value="Genomic_DNA"/>
</dbReference>
<dbReference type="EMBL" id="ASGP02000003">
    <property type="protein sequence ID" value="KAH9518006.1"/>
    <property type="molecule type" value="Genomic_DNA"/>
</dbReference>
<evidence type="ECO:0000256" key="1">
    <source>
        <dbReference type="SAM" id="MobiDB-lite"/>
    </source>
</evidence>
<evidence type="ECO:0000313" key="2">
    <source>
        <dbReference type="EMBL" id="KAH7638654.1"/>
    </source>
</evidence>
<keyword evidence="4" id="KW-1185">Reference proteome</keyword>
<reference evidence="2" key="2">
    <citation type="submission" date="2020-06" db="EMBL/GenBank/DDBJ databases">
        <authorList>
            <person name="Ji K."/>
            <person name="Li J."/>
        </authorList>
    </citation>
    <scope>NUCLEOTIDE SEQUENCE</scope>
    <source>
        <strain evidence="2">JKM2019</strain>
        <tissue evidence="2">Whole body</tissue>
    </source>
</reference>
<evidence type="ECO:0000313" key="3">
    <source>
        <dbReference type="EMBL" id="KAH9518006.1"/>
    </source>
</evidence>
<feature type="region of interest" description="Disordered" evidence="1">
    <location>
        <begin position="219"/>
        <end position="255"/>
    </location>
</feature>
<organism evidence="3 4">
    <name type="scientific">Dermatophagoides farinae</name>
    <name type="common">American house dust mite</name>
    <dbReference type="NCBI Taxonomy" id="6954"/>
    <lineage>
        <taxon>Eukaryota</taxon>
        <taxon>Metazoa</taxon>
        <taxon>Ecdysozoa</taxon>
        <taxon>Arthropoda</taxon>
        <taxon>Chelicerata</taxon>
        <taxon>Arachnida</taxon>
        <taxon>Acari</taxon>
        <taxon>Acariformes</taxon>
        <taxon>Sarcoptiformes</taxon>
        <taxon>Astigmata</taxon>
        <taxon>Psoroptidia</taxon>
        <taxon>Analgoidea</taxon>
        <taxon>Pyroglyphidae</taxon>
        <taxon>Dermatophagoidinae</taxon>
        <taxon>Dermatophagoides</taxon>
    </lineage>
</organism>
<accession>A0A922L4Y2</accession>
<reference evidence="2" key="3">
    <citation type="journal article" date="2021" name="World Allergy Organ. J.">
        <title>Chromosome-level assembly of Dermatophagoides farinae genome and transcriptome reveals two novel allergens Der f 37 and Der f 39.</title>
        <authorList>
            <person name="Chen J."/>
            <person name="Cai Z."/>
            <person name="Fan D."/>
            <person name="Hu J."/>
            <person name="Hou Y."/>
            <person name="He Y."/>
            <person name="Zhang Z."/>
            <person name="Zhao Z."/>
            <person name="Gao P."/>
            <person name="Hu W."/>
            <person name="Sun J."/>
            <person name="Li J."/>
            <person name="Ji K."/>
        </authorList>
    </citation>
    <scope>NUCLEOTIDE SEQUENCE</scope>
    <source>
        <strain evidence="2">JKM2019</strain>
    </source>
</reference>
<dbReference type="Proteomes" id="UP000790347">
    <property type="component" value="Unassembled WGS sequence"/>
</dbReference>
<proteinExistence type="predicted"/>
<gene>
    <name evidence="3" type="ORF">DERF_008610</name>
    <name evidence="2" type="ORF">HUG17_2687</name>
</gene>
<dbReference type="Proteomes" id="UP000828236">
    <property type="component" value="Unassembled WGS sequence"/>
</dbReference>
<reference evidence="3" key="4">
    <citation type="journal article" date="2022" name="Res Sq">
        <title>Comparative Genomics Reveals Insights into the Divergent Evolution of Astigmatic Mites and Household Pest Adaptations.</title>
        <authorList>
            <person name="Xiong Q."/>
            <person name="Wan A.T.-Y."/>
            <person name="Liu X.-Y."/>
            <person name="Fung C.S.-H."/>
            <person name="Xiao X."/>
            <person name="Malainual N."/>
            <person name="Hou J."/>
            <person name="Wang L."/>
            <person name="Wang M."/>
            <person name="Yang K."/>
            <person name="Cui Y."/>
            <person name="Leung E."/>
            <person name="Nong W."/>
            <person name="Shin S.-K."/>
            <person name="Au S."/>
            <person name="Jeong K.Y."/>
            <person name="Chew F.T."/>
            <person name="Hui J."/>
            <person name="Leung T.F."/>
            <person name="Tungtrongchitr A."/>
            <person name="Zhong N."/>
            <person name="Liu Z."/>
            <person name="Tsui S."/>
        </authorList>
    </citation>
    <scope>NUCLEOTIDE SEQUENCE</scope>
    <source>
        <strain evidence="3">Derf</strain>
        <tissue evidence="3">Whole organism</tissue>
    </source>
</reference>
<reference evidence="3" key="1">
    <citation type="submission" date="2013-05" db="EMBL/GenBank/DDBJ databases">
        <authorList>
            <person name="Yim A.K.Y."/>
            <person name="Chan T.F."/>
            <person name="Ji K.M."/>
            <person name="Liu X.Y."/>
            <person name="Zhou J.W."/>
            <person name="Li R.Q."/>
            <person name="Yang K.Y."/>
            <person name="Li J."/>
            <person name="Li M."/>
            <person name="Law P.T.W."/>
            <person name="Wu Y.L."/>
            <person name="Cai Z.L."/>
            <person name="Qin H."/>
            <person name="Bao Y."/>
            <person name="Leung R.K.K."/>
            <person name="Ng P.K.S."/>
            <person name="Zou J."/>
            <person name="Zhong X.J."/>
            <person name="Ran P.X."/>
            <person name="Zhong N.S."/>
            <person name="Liu Z.G."/>
            <person name="Tsui S.K.W."/>
        </authorList>
    </citation>
    <scope>NUCLEOTIDE SEQUENCE</scope>
    <source>
        <strain evidence="3">Derf</strain>
        <tissue evidence="3">Whole organism</tissue>
    </source>
</reference>
<protein>
    <submittedName>
        <fullName evidence="3">Uncharacterized protein</fullName>
    </submittedName>
</protein>
<comment type="caution">
    <text evidence="3">The sequence shown here is derived from an EMBL/GenBank/DDBJ whole genome shotgun (WGS) entry which is preliminary data.</text>
</comment>
<name>A0A922L4Y2_DERFA</name>